<comment type="caution">
    <text evidence="1">The sequence shown here is derived from an EMBL/GenBank/DDBJ whole genome shotgun (WGS) entry which is preliminary data.</text>
</comment>
<evidence type="ECO:0000313" key="2">
    <source>
        <dbReference type="Proteomes" id="UP000050489"/>
    </source>
</evidence>
<proteinExistence type="predicted"/>
<dbReference type="CDD" id="cd08054">
    <property type="entry name" value="gp6"/>
    <property type="match status" value="1"/>
</dbReference>
<dbReference type="STRING" id="273526.SMDB11_2605"/>
<organism evidence="1 2">
    <name type="scientific">Serratia marcescens</name>
    <dbReference type="NCBI Taxonomy" id="615"/>
    <lineage>
        <taxon>Bacteria</taxon>
        <taxon>Pseudomonadati</taxon>
        <taxon>Pseudomonadota</taxon>
        <taxon>Gammaproteobacteria</taxon>
        <taxon>Enterobacterales</taxon>
        <taxon>Yersiniaceae</taxon>
        <taxon>Serratia</taxon>
    </lineage>
</organism>
<gene>
    <name evidence="1" type="ORF">AN695_0212395</name>
</gene>
<accession>A0A0P0QDV3</accession>
<dbReference type="NCBIfam" id="TIGR01560">
    <property type="entry name" value="put_DNA_pack"/>
    <property type="match status" value="1"/>
</dbReference>
<name>A0A0P0QDV3_SERMA</name>
<reference evidence="2" key="1">
    <citation type="submission" date="2016-04" db="EMBL/GenBank/DDBJ databases">
        <authorList>
            <person name="Osei Sekyere J."/>
            <person name="Sivertsen A."/>
            <person name="Pedersen A.T."/>
            <person name="Sundsfjord A."/>
        </authorList>
    </citation>
    <scope>NUCLEOTIDE SEQUENCE [LARGE SCALE GENOMIC DNA]</scope>
    <source>
        <strain evidence="2">945174350</strain>
    </source>
</reference>
<dbReference type="Proteomes" id="UP000050489">
    <property type="component" value="Unassembled WGS sequence"/>
</dbReference>
<dbReference type="InterPro" id="IPR021146">
    <property type="entry name" value="Phage_gp6-like_head-tail"/>
</dbReference>
<dbReference type="OrthoDB" id="8452319at2"/>
<dbReference type="RefSeq" id="WP_025303580.1">
    <property type="nucleotide sequence ID" value="NZ_CP010584.1"/>
</dbReference>
<sequence length="107" mass="12341">MLLKLEEIKAQCKLEPDFTEEDALLELIGRAVQTRTETFLNRKLYAPDSEIPESDPDGLHLPDDIKIGMLLLATHYYENRSAVSDFEKASLPMGFLWNVQPYRYIPL</sequence>
<dbReference type="Pfam" id="PF05135">
    <property type="entry name" value="Phage_connect_1"/>
    <property type="match status" value="1"/>
</dbReference>
<dbReference type="InterPro" id="IPR006450">
    <property type="entry name" value="Phage_HK97_gp6-like"/>
</dbReference>
<dbReference type="EMBL" id="LJEX02000057">
    <property type="protein sequence ID" value="OCO87785.1"/>
    <property type="molecule type" value="Genomic_DNA"/>
</dbReference>
<evidence type="ECO:0000313" key="1">
    <source>
        <dbReference type="EMBL" id="OCO87785.1"/>
    </source>
</evidence>
<dbReference type="Gene3D" id="1.10.3230.30">
    <property type="entry name" value="Phage gp6-like head-tail connector protein"/>
    <property type="match status" value="1"/>
</dbReference>
<protein>
    <submittedName>
        <fullName evidence="1">Uncharacterized protein</fullName>
    </submittedName>
</protein>
<dbReference type="AlphaFoldDB" id="A0A0P0QDV3"/>